<comment type="caution">
    <text evidence="1">The sequence shown here is derived from an EMBL/GenBank/DDBJ whole genome shotgun (WGS) entry which is preliminary data.</text>
</comment>
<sequence>TAELLYALVKHEQVEVKKRIVIREKPKLETLRERQLFVVQSFPGIGPKLADRLLRRFGSIKRIVNASPIELSLVEGLGRKKGFELVRFFEAKYDEWTKSFKQAKLDELSV</sequence>
<evidence type="ECO:0000313" key="1">
    <source>
        <dbReference type="EMBL" id="RLE51880.1"/>
    </source>
</evidence>
<dbReference type="SUPFAM" id="SSF47781">
    <property type="entry name" value="RuvA domain 2-like"/>
    <property type="match status" value="1"/>
</dbReference>
<evidence type="ECO:0000313" key="2">
    <source>
        <dbReference type="Proteomes" id="UP000268446"/>
    </source>
</evidence>
<proteinExistence type="predicted"/>
<dbReference type="Pfam" id="PF14520">
    <property type="entry name" value="HHH_5"/>
    <property type="match status" value="1"/>
</dbReference>
<accession>A0A497EYS9</accession>
<reference evidence="1 2" key="1">
    <citation type="submission" date="2018-06" db="EMBL/GenBank/DDBJ databases">
        <title>Extensive metabolic versatility and redundancy in microbially diverse, dynamic hydrothermal sediments.</title>
        <authorList>
            <person name="Dombrowski N."/>
            <person name="Teske A."/>
            <person name="Baker B.J."/>
        </authorList>
    </citation>
    <scope>NUCLEOTIDE SEQUENCE [LARGE SCALE GENOMIC DNA]</scope>
    <source>
        <strain evidence="1">B29_G17</strain>
    </source>
</reference>
<evidence type="ECO:0008006" key="3">
    <source>
        <dbReference type="Google" id="ProtNLM"/>
    </source>
</evidence>
<dbReference type="EMBL" id="QMQZ01000025">
    <property type="protein sequence ID" value="RLE51880.1"/>
    <property type="molecule type" value="Genomic_DNA"/>
</dbReference>
<gene>
    <name evidence="1" type="ORF">DRJ20_01250</name>
</gene>
<organism evidence="1 2">
    <name type="scientific">Thermoproteota archaeon</name>
    <dbReference type="NCBI Taxonomy" id="2056631"/>
    <lineage>
        <taxon>Archaea</taxon>
        <taxon>Thermoproteota</taxon>
    </lineage>
</organism>
<feature type="non-terminal residue" evidence="1">
    <location>
        <position position="1"/>
    </location>
</feature>
<protein>
    <recommendedName>
        <fullName evidence="3">Excinuclease ABC subunit C</fullName>
    </recommendedName>
</protein>
<dbReference type="AlphaFoldDB" id="A0A497EYS9"/>
<name>A0A497EYS9_9CREN</name>
<dbReference type="InterPro" id="IPR010994">
    <property type="entry name" value="RuvA_2-like"/>
</dbReference>
<dbReference type="Gene3D" id="1.10.150.20">
    <property type="entry name" value="5' to 3' exonuclease, C-terminal subdomain"/>
    <property type="match status" value="1"/>
</dbReference>
<dbReference type="Proteomes" id="UP000268446">
    <property type="component" value="Unassembled WGS sequence"/>
</dbReference>